<dbReference type="STRING" id="1620.IV67_GL000006"/>
<dbReference type="AlphaFoldDB" id="A0A0R2JPA7"/>
<dbReference type="InterPro" id="IPR017853">
    <property type="entry name" value="GH"/>
</dbReference>
<dbReference type="InterPro" id="IPR002053">
    <property type="entry name" value="Glyco_hydro_25"/>
</dbReference>
<feature type="signal peptide" evidence="2">
    <location>
        <begin position="1"/>
        <end position="27"/>
    </location>
</feature>
<dbReference type="GO" id="GO:0009253">
    <property type="term" value="P:peptidoglycan catabolic process"/>
    <property type="evidence" value="ECO:0007669"/>
    <property type="project" value="InterPro"/>
</dbReference>
<accession>A0A0R2JPA7</accession>
<proteinExistence type="inferred from homology"/>
<reference evidence="3 4" key="1">
    <citation type="journal article" date="2015" name="Genome Announc.">
        <title>Expanding the biotechnology potential of lactobacilli through comparative genomics of 213 strains and associated genera.</title>
        <authorList>
            <person name="Sun Z."/>
            <person name="Harris H.M."/>
            <person name="McCann A."/>
            <person name="Guo C."/>
            <person name="Argimon S."/>
            <person name="Zhang W."/>
            <person name="Yang X."/>
            <person name="Jeffery I.B."/>
            <person name="Cooney J.C."/>
            <person name="Kagawa T.F."/>
            <person name="Liu W."/>
            <person name="Song Y."/>
            <person name="Salvetti E."/>
            <person name="Wrobel A."/>
            <person name="Rasinkangas P."/>
            <person name="Parkhill J."/>
            <person name="Rea M.C."/>
            <person name="O'Sullivan O."/>
            <person name="Ritari J."/>
            <person name="Douillard F.P."/>
            <person name="Paul Ross R."/>
            <person name="Yang R."/>
            <person name="Briner A.E."/>
            <person name="Felis G.E."/>
            <person name="de Vos W.M."/>
            <person name="Barrangou R."/>
            <person name="Klaenhammer T.R."/>
            <person name="Caufield P.W."/>
            <person name="Cui Y."/>
            <person name="Zhang H."/>
            <person name="O'Toole P.W."/>
        </authorList>
    </citation>
    <scope>NUCLEOTIDE SEQUENCE [LARGE SCALE GENOMIC DNA]</scope>
    <source>
        <strain evidence="3 4">DSM 20014</strain>
    </source>
</reference>
<dbReference type="PATRIC" id="fig|1620.3.peg.6"/>
<dbReference type="GO" id="GO:0016052">
    <property type="term" value="P:carbohydrate catabolic process"/>
    <property type="evidence" value="ECO:0007669"/>
    <property type="project" value="TreeGrafter"/>
</dbReference>
<feature type="chain" id="PRO_5006419044" evidence="2">
    <location>
        <begin position="28"/>
        <end position="362"/>
    </location>
</feature>
<dbReference type="Pfam" id="PF01183">
    <property type="entry name" value="Glyco_hydro_25"/>
    <property type="match status" value="1"/>
</dbReference>
<dbReference type="Gene3D" id="3.20.20.80">
    <property type="entry name" value="Glycosidases"/>
    <property type="match status" value="1"/>
</dbReference>
<dbReference type="InterPro" id="IPR038263">
    <property type="entry name" value="Lytic_exo_TRD_sf"/>
</dbReference>
<dbReference type="PANTHER" id="PTHR34135:SF2">
    <property type="entry name" value="LYSOZYME"/>
    <property type="match status" value="1"/>
</dbReference>
<evidence type="ECO:0000313" key="4">
    <source>
        <dbReference type="Proteomes" id="UP000051673"/>
    </source>
</evidence>
<dbReference type="EMBL" id="JQCD01000022">
    <property type="protein sequence ID" value="KRN77221.1"/>
    <property type="molecule type" value="Genomic_DNA"/>
</dbReference>
<comment type="caution">
    <text evidence="3">The sequence shown here is derived from an EMBL/GenBank/DDBJ whole genome shotgun (WGS) entry which is preliminary data.</text>
</comment>
<sequence length="362" mass="41207">MNKNLSKVVLVAAFLFGATLLPMTTHADSFVTDVSSHQGVINYKANGFNGTIIKAGGGEGTSGNYINPYVRAQSVEAEREGIQHGYYYYLGSQFSPEQQARQFYNILGTEDARNKDIPVFVDVEENAWDGNYFRGDEPKRFMDEFYRLTGKKVNVYMNFQMATGMNGRFEWSDIKDAKLWLAMYPSANNTQYYGQDWANQKFAQIPWFKTVDMWQYGDGGGLDRNIQYGDWSNLTGHKYTSSNPVPKTTPPAHKKAKKQTAQFKGAYVLDKWVKYNGKWYATNSDFSIPVEDYNNYIPIKPVTLTDRYGRKLKNQNGLGNNGVMEYFTLNGKYKVLAKSGQNVKLEIGGEPVWLRAKYVTIK</sequence>
<name>A0A0R2JPA7_9LACO</name>
<evidence type="ECO:0000256" key="2">
    <source>
        <dbReference type="SAM" id="SignalP"/>
    </source>
</evidence>
<comment type="similarity">
    <text evidence="1">Belongs to the glycosyl hydrolase 25 family.</text>
</comment>
<dbReference type="OrthoDB" id="2327954at2"/>
<dbReference type="Gene3D" id="2.40.50.670">
    <property type="match status" value="1"/>
</dbReference>
<dbReference type="GO" id="GO:0016998">
    <property type="term" value="P:cell wall macromolecule catabolic process"/>
    <property type="evidence" value="ECO:0007669"/>
    <property type="project" value="InterPro"/>
</dbReference>
<dbReference type="GO" id="GO:0003796">
    <property type="term" value="F:lysozyme activity"/>
    <property type="evidence" value="ECO:0007669"/>
    <property type="project" value="InterPro"/>
</dbReference>
<keyword evidence="2" id="KW-0732">Signal</keyword>
<dbReference type="PANTHER" id="PTHR34135">
    <property type="entry name" value="LYSOZYME"/>
    <property type="match status" value="1"/>
</dbReference>
<dbReference type="CDD" id="cd00599">
    <property type="entry name" value="GH25_muramidase"/>
    <property type="match status" value="1"/>
</dbReference>
<evidence type="ECO:0000313" key="3">
    <source>
        <dbReference type="EMBL" id="KRN77221.1"/>
    </source>
</evidence>
<dbReference type="SUPFAM" id="SSF51445">
    <property type="entry name" value="(Trans)glycosidases"/>
    <property type="match status" value="1"/>
</dbReference>
<evidence type="ECO:0000256" key="1">
    <source>
        <dbReference type="ARBA" id="ARBA00010646"/>
    </source>
</evidence>
<dbReference type="Proteomes" id="UP000051673">
    <property type="component" value="Unassembled WGS sequence"/>
</dbReference>
<keyword evidence="4" id="KW-1185">Reference proteome</keyword>
<organism evidence="3 4">
    <name type="scientific">Weissella minor</name>
    <dbReference type="NCBI Taxonomy" id="1620"/>
    <lineage>
        <taxon>Bacteria</taxon>
        <taxon>Bacillati</taxon>
        <taxon>Bacillota</taxon>
        <taxon>Bacilli</taxon>
        <taxon>Lactobacillales</taxon>
        <taxon>Lactobacillaceae</taxon>
        <taxon>Weissella</taxon>
    </lineage>
</organism>
<protein>
    <submittedName>
        <fullName evidence="3">Lyzozyme M1 (1,4-beta-N-acetylmuramidase)</fullName>
    </submittedName>
</protein>
<gene>
    <name evidence="3" type="ORF">IV67_GL000006</name>
</gene>
<dbReference type="PROSITE" id="PS51904">
    <property type="entry name" value="GLYCOSYL_HYDROL_F25_2"/>
    <property type="match status" value="1"/>
</dbReference>
<dbReference type="RefSeq" id="WP_057787050.1">
    <property type="nucleotide sequence ID" value="NZ_JQCD01000022.1"/>
</dbReference>